<dbReference type="EMBL" id="CP101508">
    <property type="protein sequence ID" value="UTV27492.1"/>
    <property type="molecule type" value="Genomic_DNA"/>
</dbReference>
<keyword evidence="1" id="KW-0229">DNA integration</keyword>
<reference evidence="4" key="1">
    <citation type="submission" date="2022-07" db="EMBL/GenBank/DDBJ databases">
        <title>Genome sequencing of Photobacterium atrarenae GJH2-4.</title>
        <authorList>
            <person name="Park S.-J."/>
        </authorList>
    </citation>
    <scope>NUCLEOTIDE SEQUENCE</scope>
    <source>
        <strain evidence="4">GJH2-4</strain>
    </source>
</reference>
<feature type="domain" description="Tyr recombinase" evidence="3">
    <location>
        <begin position="176"/>
        <end position="355"/>
    </location>
</feature>
<dbReference type="CDD" id="cd00796">
    <property type="entry name" value="INT_Rci_Hp1_C"/>
    <property type="match status" value="1"/>
</dbReference>
<dbReference type="Gene3D" id="1.10.443.10">
    <property type="entry name" value="Intergrase catalytic core"/>
    <property type="match status" value="1"/>
</dbReference>
<dbReference type="SUPFAM" id="SSF56349">
    <property type="entry name" value="DNA breaking-rejoining enzymes"/>
    <property type="match status" value="1"/>
</dbReference>
<dbReference type="RefSeq" id="WP_255388711.1">
    <property type="nucleotide sequence ID" value="NZ_CP101508.1"/>
</dbReference>
<dbReference type="InterPro" id="IPR002104">
    <property type="entry name" value="Integrase_catalytic"/>
</dbReference>
<dbReference type="PROSITE" id="PS51898">
    <property type="entry name" value="TYR_RECOMBINASE"/>
    <property type="match status" value="1"/>
</dbReference>
<keyword evidence="2" id="KW-0233">DNA recombination</keyword>
<proteinExistence type="predicted"/>
<name>A0ABY5GFW1_9GAMM</name>
<gene>
    <name evidence="4" type="ORF">NNL38_14445</name>
</gene>
<evidence type="ECO:0000259" key="3">
    <source>
        <dbReference type="PROSITE" id="PS51898"/>
    </source>
</evidence>
<evidence type="ECO:0000313" key="5">
    <source>
        <dbReference type="Proteomes" id="UP001057998"/>
    </source>
</evidence>
<dbReference type="InterPro" id="IPR011010">
    <property type="entry name" value="DNA_brk_join_enz"/>
</dbReference>
<evidence type="ECO:0000313" key="4">
    <source>
        <dbReference type="EMBL" id="UTV27492.1"/>
    </source>
</evidence>
<dbReference type="Pfam" id="PF00589">
    <property type="entry name" value="Phage_integrase"/>
    <property type="match status" value="1"/>
</dbReference>
<keyword evidence="5" id="KW-1185">Reference proteome</keyword>
<evidence type="ECO:0000256" key="2">
    <source>
        <dbReference type="ARBA" id="ARBA00023172"/>
    </source>
</evidence>
<evidence type="ECO:0000256" key="1">
    <source>
        <dbReference type="ARBA" id="ARBA00022908"/>
    </source>
</evidence>
<dbReference type="Proteomes" id="UP001057998">
    <property type="component" value="Chromosome 1"/>
</dbReference>
<dbReference type="InterPro" id="IPR050090">
    <property type="entry name" value="Tyrosine_recombinase_XerCD"/>
</dbReference>
<dbReference type="PANTHER" id="PTHR30349">
    <property type="entry name" value="PHAGE INTEGRASE-RELATED"/>
    <property type="match status" value="1"/>
</dbReference>
<sequence>MASFTIEKRQLKNGELRYKATIFVKKQGRIIHRESKTFRKKDLARTYGRNRVSELENEGVLKDKPVPLGVLLDKYMADRDLWDKTGRTKRYVIQMLRDCDIATINSDQLRTSDLIEHCRNRRAAGAKPATIYHDIAYLRSVMKKAKPVFNINANYTIFDEAVPVLVDMDLIGKSQKRTRRPTENEIDRLKEGLKKRQESRPNGHTRIPYLDILDFSILTCMRIGEVCKLRWEDLNEEQKTIVVRDRKDPRKKEGNHMIVPLLGESYDIVARQPKRNALIFPYNAKSVTAGFQRVRNSLGIEDLRYHDLRREGASRLFEMGYSIEEVAQVTGHRNLNILWQVYTQLFPHKLHAKFNEETAHS</sequence>
<organism evidence="4 5">
    <name type="scientific">Photobacterium atrarenae</name>
    <dbReference type="NCBI Taxonomy" id="865757"/>
    <lineage>
        <taxon>Bacteria</taxon>
        <taxon>Pseudomonadati</taxon>
        <taxon>Pseudomonadota</taxon>
        <taxon>Gammaproteobacteria</taxon>
        <taxon>Vibrionales</taxon>
        <taxon>Vibrionaceae</taxon>
        <taxon>Photobacterium</taxon>
    </lineage>
</organism>
<dbReference type="InterPro" id="IPR013762">
    <property type="entry name" value="Integrase-like_cat_sf"/>
</dbReference>
<accession>A0ABY5GFW1</accession>
<protein>
    <submittedName>
        <fullName evidence="4">Site-specific integrase</fullName>
    </submittedName>
</protein>
<dbReference type="PANTHER" id="PTHR30349:SF94">
    <property type="entry name" value="INTEGRASE_RECOMBINASE HI_1414-RELATED"/>
    <property type="match status" value="1"/>
</dbReference>